<dbReference type="EMBL" id="JAHZIJ010000006">
    <property type="protein sequence ID" value="MBW7475362.1"/>
    <property type="molecule type" value="Genomic_DNA"/>
</dbReference>
<gene>
    <name evidence="1" type="ORF">K0T92_11435</name>
</gene>
<proteinExistence type="predicted"/>
<keyword evidence="2" id="KW-1185">Reference proteome</keyword>
<protein>
    <submittedName>
        <fullName evidence="1">Uncharacterized protein</fullName>
    </submittedName>
</protein>
<dbReference type="RefSeq" id="WP_219872598.1">
    <property type="nucleotide sequence ID" value="NZ_JAHZIJ010000006.1"/>
</dbReference>
<dbReference type="Proteomes" id="UP000812277">
    <property type="component" value="Unassembled WGS sequence"/>
</dbReference>
<accession>A0ABS7D744</accession>
<name>A0ABS7D744_9BACL</name>
<organism evidence="1 2">
    <name type="scientific">Paenibacillus oenotherae</name>
    <dbReference type="NCBI Taxonomy" id="1435645"/>
    <lineage>
        <taxon>Bacteria</taxon>
        <taxon>Bacillati</taxon>
        <taxon>Bacillota</taxon>
        <taxon>Bacilli</taxon>
        <taxon>Bacillales</taxon>
        <taxon>Paenibacillaceae</taxon>
        <taxon>Paenibacillus</taxon>
    </lineage>
</organism>
<evidence type="ECO:0000313" key="2">
    <source>
        <dbReference type="Proteomes" id="UP000812277"/>
    </source>
</evidence>
<reference evidence="1 2" key="1">
    <citation type="submission" date="2021-07" db="EMBL/GenBank/DDBJ databases">
        <title>Paenibacillus radiodurans sp. nov., isolated from the southeastern edge of Tengger Desert.</title>
        <authorList>
            <person name="Zhang G."/>
        </authorList>
    </citation>
    <scope>NUCLEOTIDE SEQUENCE [LARGE SCALE GENOMIC DNA]</scope>
    <source>
        <strain evidence="1 2">DT7-4</strain>
    </source>
</reference>
<comment type="caution">
    <text evidence="1">The sequence shown here is derived from an EMBL/GenBank/DDBJ whole genome shotgun (WGS) entry which is preliminary data.</text>
</comment>
<sequence length="81" mass="8742">MLKDRVPYRKVGLDDLNSATSSVDYPHRPIVLGAARGSKHVPVADSHPVGKEQEACISAGISAKRSLEGRMPAKVQEYIAD</sequence>
<evidence type="ECO:0000313" key="1">
    <source>
        <dbReference type="EMBL" id="MBW7475362.1"/>
    </source>
</evidence>